<sequence length="451" mass="50707">MMQLKILVAVACMATSAAGIQYQIVALLTTTNNMMPAKIFAAVAWMAMSATAFQYQSEKPCDFSGLDFDSPINRMIQDLPESELRPSPYTPFRFLGVEFQRLNISGLNKLRRYGAIIPFCINGTRMIQVDFAQPNDVAMTIPWETCNGRKGHIQLRPILSRFTTLFRVEATELGQVIKLVHEGPTIPVTIEQLTLRVQGGGFMLNVLTEYLSFAFPAVLREIWNQEFFLFFVTSLEKQTASRNNMLPAKVFAAVAWMAVSAAAFQYQPENQCDFSGIDLDGPINRMIQELPESELRRSPYATGRFLGVEFQPLNISGLNKLRRYGAIIPFCVNGTRMIQVDFAQPGAVAMTVPWEICDGRKGHIQLRPTVSRFTTLFRVEATELGQVIKLVHEGPTIPVTIEQLTLRVRGGGFMLNVLAEYLSFAFPAVMREIWNQEFFNLFVTSVQKVLA</sequence>
<reference evidence="2 3" key="1">
    <citation type="journal article" date="2023" name="Arcadia Sci">
        <title>De novo assembly of a long-read Amblyomma americanum tick genome.</title>
        <authorList>
            <person name="Chou S."/>
            <person name="Poskanzer K.E."/>
            <person name="Rollins M."/>
            <person name="Thuy-Boun P.S."/>
        </authorList>
    </citation>
    <scope>NUCLEOTIDE SEQUENCE [LARGE SCALE GENOMIC DNA]</scope>
    <source>
        <strain evidence="2">F_SG_1</strain>
        <tissue evidence="2">Salivary glands</tissue>
    </source>
</reference>
<dbReference type="Proteomes" id="UP001321473">
    <property type="component" value="Unassembled WGS sequence"/>
</dbReference>
<keyword evidence="3" id="KW-1185">Reference proteome</keyword>
<accession>A0AAQ4DYG8</accession>
<evidence type="ECO:0000313" key="3">
    <source>
        <dbReference type="Proteomes" id="UP001321473"/>
    </source>
</evidence>
<evidence type="ECO:0000313" key="2">
    <source>
        <dbReference type="EMBL" id="KAK8767508.1"/>
    </source>
</evidence>
<feature type="signal peptide" evidence="1">
    <location>
        <begin position="1"/>
        <end position="19"/>
    </location>
</feature>
<evidence type="ECO:0000256" key="1">
    <source>
        <dbReference type="SAM" id="SignalP"/>
    </source>
</evidence>
<feature type="chain" id="PRO_5043025022" description="Secreted protein" evidence="1">
    <location>
        <begin position="20"/>
        <end position="451"/>
    </location>
</feature>
<evidence type="ECO:0008006" key="4">
    <source>
        <dbReference type="Google" id="ProtNLM"/>
    </source>
</evidence>
<name>A0AAQ4DYG8_AMBAM</name>
<comment type="caution">
    <text evidence="2">The sequence shown here is derived from an EMBL/GenBank/DDBJ whole genome shotgun (WGS) entry which is preliminary data.</text>
</comment>
<dbReference type="AlphaFoldDB" id="A0AAQ4DYG8"/>
<organism evidence="2 3">
    <name type="scientific">Amblyomma americanum</name>
    <name type="common">Lone star tick</name>
    <dbReference type="NCBI Taxonomy" id="6943"/>
    <lineage>
        <taxon>Eukaryota</taxon>
        <taxon>Metazoa</taxon>
        <taxon>Ecdysozoa</taxon>
        <taxon>Arthropoda</taxon>
        <taxon>Chelicerata</taxon>
        <taxon>Arachnida</taxon>
        <taxon>Acari</taxon>
        <taxon>Parasitiformes</taxon>
        <taxon>Ixodida</taxon>
        <taxon>Ixodoidea</taxon>
        <taxon>Ixodidae</taxon>
        <taxon>Amblyomminae</taxon>
        <taxon>Amblyomma</taxon>
    </lineage>
</organism>
<dbReference type="EMBL" id="JARKHS020025398">
    <property type="protein sequence ID" value="KAK8767508.1"/>
    <property type="molecule type" value="Genomic_DNA"/>
</dbReference>
<keyword evidence="1" id="KW-0732">Signal</keyword>
<protein>
    <recommendedName>
        <fullName evidence="4">Secreted protein</fullName>
    </recommendedName>
</protein>
<gene>
    <name evidence="2" type="ORF">V5799_005713</name>
</gene>
<proteinExistence type="predicted"/>